<accession>A0A6H1U0Y3</accession>
<dbReference type="KEGG" id="oxy:HCG48_19445"/>
<dbReference type="Pfam" id="PF13578">
    <property type="entry name" value="Methyltransf_24"/>
    <property type="match status" value="1"/>
</dbReference>
<dbReference type="EMBL" id="CP051167">
    <property type="protein sequence ID" value="QIZ72491.1"/>
    <property type="molecule type" value="Genomic_DNA"/>
</dbReference>
<sequence length="207" mass="24213">MEARTLAEIILKHNCQRSFETRVANGISTLAITQEIASNNGHHYGIDPCQFTDHQGVALTVLQEYDLLSRFTLLEGPTHLEAPKLLSKNEKFDFAFIDGMYTFGYKFIDFFYADQIIKVGGFLVFHDFLLPSVKKIYKFINKQYKDKYQLIMTPELQPSLYRKAKYMAAAFIKGKPYWYDWPNNFCNLLVLQKTSDTECSWNYFENF</sequence>
<dbReference type="SUPFAM" id="SSF53335">
    <property type="entry name" value="S-adenosyl-L-methionine-dependent methyltransferases"/>
    <property type="match status" value="1"/>
</dbReference>
<dbReference type="AlphaFoldDB" id="A0A6H1U0Y3"/>
<keyword evidence="1" id="KW-0808">Transferase</keyword>
<reference evidence="1 2" key="1">
    <citation type="submission" date="2020-04" db="EMBL/GenBank/DDBJ databases">
        <authorList>
            <person name="Basu S."/>
            <person name="Maruthanayagam V."/>
            <person name="Chakraborty S."/>
            <person name="Pramanik A."/>
            <person name="Mukherjee J."/>
            <person name="Brink B."/>
        </authorList>
    </citation>
    <scope>NUCLEOTIDE SEQUENCE [LARGE SCALE GENOMIC DNA]</scope>
    <source>
        <strain evidence="1 2">AP17</strain>
    </source>
</reference>
<keyword evidence="1" id="KW-0489">Methyltransferase</keyword>
<dbReference type="GO" id="GO:0008168">
    <property type="term" value="F:methyltransferase activity"/>
    <property type="evidence" value="ECO:0007669"/>
    <property type="project" value="UniProtKB-KW"/>
</dbReference>
<proteinExistence type="predicted"/>
<evidence type="ECO:0000313" key="2">
    <source>
        <dbReference type="Proteomes" id="UP000500857"/>
    </source>
</evidence>
<dbReference type="Gene3D" id="3.40.50.150">
    <property type="entry name" value="Vaccinia Virus protein VP39"/>
    <property type="match status" value="1"/>
</dbReference>
<keyword evidence="2" id="KW-1185">Reference proteome</keyword>
<dbReference type="Proteomes" id="UP000500857">
    <property type="component" value="Chromosome"/>
</dbReference>
<organism evidence="1 2">
    <name type="scientific">Oxynema aestuarii AP17</name>
    <dbReference type="NCBI Taxonomy" id="2064643"/>
    <lineage>
        <taxon>Bacteria</taxon>
        <taxon>Bacillati</taxon>
        <taxon>Cyanobacteriota</taxon>
        <taxon>Cyanophyceae</taxon>
        <taxon>Oscillatoriophycideae</taxon>
        <taxon>Oscillatoriales</taxon>
        <taxon>Oscillatoriaceae</taxon>
        <taxon>Oxynema</taxon>
        <taxon>Oxynema aestuarii</taxon>
    </lineage>
</organism>
<protein>
    <submittedName>
        <fullName evidence="1">Class I SAM-dependent methyltransferase</fullName>
    </submittedName>
</protein>
<dbReference type="GO" id="GO:0032259">
    <property type="term" value="P:methylation"/>
    <property type="evidence" value="ECO:0007669"/>
    <property type="project" value="UniProtKB-KW"/>
</dbReference>
<name>A0A6H1U0Y3_9CYAN</name>
<dbReference type="RefSeq" id="WP_168570639.1">
    <property type="nucleotide sequence ID" value="NZ_CP051167.1"/>
</dbReference>
<dbReference type="InterPro" id="IPR029063">
    <property type="entry name" value="SAM-dependent_MTases_sf"/>
</dbReference>
<evidence type="ECO:0000313" key="1">
    <source>
        <dbReference type="EMBL" id="QIZ72491.1"/>
    </source>
</evidence>
<gene>
    <name evidence="1" type="ORF">HCG48_19445</name>
</gene>